<dbReference type="Proteomes" id="UP000031668">
    <property type="component" value="Unassembled WGS sequence"/>
</dbReference>
<dbReference type="Pfam" id="PF14938">
    <property type="entry name" value="SNAP"/>
    <property type="match status" value="1"/>
</dbReference>
<evidence type="ECO:0000313" key="2">
    <source>
        <dbReference type="Proteomes" id="UP000031668"/>
    </source>
</evidence>
<sequence>MMDAEIEKADQLFQKAQKLCEGPFHIFGDYYRFRKATKLFINAGDIYQKYTLFRRAGNAYLDAVKIALDCLNDYNLATRYYWLAGNCFLEDDPELSLICYVVVIQLIKKYGNYNDVELKTGNAAANLFCYSWNKHLISKFYEGVLLSYTNSDQKNLLRRYINKNKFKMAEFLYRSNDYEQAFDLFKEIILDSTGTDFDRDLMERSCVNACLAVVLSQERIPKQSVNELLRRSIYFYGYSQYILDRRVFEFFECIYDELIQEIKWIFYTSGKKVELFYTRCLNESTKASILITPLI</sequence>
<dbReference type="InterPro" id="IPR011990">
    <property type="entry name" value="TPR-like_helical_dom_sf"/>
</dbReference>
<evidence type="ECO:0000313" key="1">
    <source>
        <dbReference type="EMBL" id="KII64572.1"/>
    </source>
</evidence>
<comment type="caution">
    <text evidence="1">The sequence shown here is derived from an EMBL/GenBank/DDBJ whole genome shotgun (WGS) entry which is preliminary data.</text>
</comment>
<name>A0A0C2MS88_THEKT</name>
<gene>
    <name evidence="1" type="ORF">RF11_06328</name>
</gene>
<reference evidence="1 2" key="1">
    <citation type="journal article" date="2014" name="Genome Biol. Evol.">
        <title>The genome of the myxosporean Thelohanellus kitauei shows adaptations to nutrient acquisition within its fish host.</title>
        <authorList>
            <person name="Yang Y."/>
            <person name="Xiong J."/>
            <person name="Zhou Z."/>
            <person name="Huo F."/>
            <person name="Miao W."/>
            <person name="Ran C."/>
            <person name="Liu Y."/>
            <person name="Zhang J."/>
            <person name="Feng J."/>
            <person name="Wang M."/>
            <person name="Wang M."/>
            <person name="Wang L."/>
            <person name="Yao B."/>
        </authorList>
    </citation>
    <scope>NUCLEOTIDE SEQUENCE [LARGE SCALE GENOMIC DNA]</scope>
    <source>
        <strain evidence="1">Wuqing</strain>
    </source>
</reference>
<protein>
    <submittedName>
        <fullName evidence="1">Uncharacterized protein</fullName>
    </submittedName>
</protein>
<dbReference type="Gene3D" id="1.25.40.10">
    <property type="entry name" value="Tetratricopeptide repeat domain"/>
    <property type="match status" value="1"/>
</dbReference>
<dbReference type="EMBL" id="JWZT01004207">
    <property type="protein sequence ID" value="KII64572.1"/>
    <property type="molecule type" value="Genomic_DNA"/>
</dbReference>
<dbReference type="SUPFAM" id="SSF48452">
    <property type="entry name" value="TPR-like"/>
    <property type="match status" value="1"/>
</dbReference>
<proteinExistence type="predicted"/>
<keyword evidence="2" id="KW-1185">Reference proteome</keyword>
<accession>A0A0C2MS88</accession>
<dbReference type="AlphaFoldDB" id="A0A0C2MS88"/>
<organism evidence="1 2">
    <name type="scientific">Thelohanellus kitauei</name>
    <name type="common">Myxosporean</name>
    <dbReference type="NCBI Taxonomy" id="669202"/>
    <lineage>
        <taxon>Eukaryota</taxon>
        <taxon>Metazoa</taxon>
        <taxon>Cnidaria</taxon>
        <taxon>Myxozoa</taxon>
        <taxon>Myxosporea</taxon>
        <taxon>Bivalvulida</taxon>
        <taxon>Platysporina</taxon>
        <taxon>Myxobolidae</taxon>
        <taxon>Thelohanellus</taxon>
    </lineage>
</organism>